<evidence type="ECO:0000256" key="1">
    <source>
        <dbReference type="SAM" id="Coils"/>
    </source>
</evidence>
<organism evidence="3 4">
    <name type="scientific">Delitschia confertaspora ATCC 74209</name>
    <dbReference type="NCBI Taxonomy" id="1513339"/>
    <lineage>
        <taxon>Eukaryota</taxon>
        <taxon>Fungi</taxon>
        <taxon>Dikarya</taxon>
        <taxon>Ascomycota</taxon>
        <taxon>Pezizomycotina</taxon>
        <taxon>Dothideomycetes</taxon>
        <taxon>Pleosporomycetidae</taxon>
        <taxon>Pleosporales</taxon>
        <taxon>Delitschiaceae</taxon>
        <taxon>Delitschia</taxon>
    </lineage>
</organism>
<evidence type="ECO:0000256" key="2">
    <source>
        <dbReference type="SAM" id="MobiDB-lite"/>
    </source>
</evidence>
<keyword evidence="4" id="KW-1185">Reference proteome</keyword>
<feature type="coiled-coil region" evidence="1">
    <location>
        <begin position="119"/>
        <end position="164"/>
    </location>
</feature>
<sequence>VMSAAPLTPGEDQEPPSTIDYAPENVPYDESFENELMKTVLYPPPDSHSRPFPSHDDLYVPVSSLPVPLSSRLRTHPSPIPGLFLTHPHGSYTGGPRSSASAANAFAERFISENNLTTADDLERKVAETMKEKIEEVKERFMAREEALEKNEAVRKDIKNLEVQRQAEVRVEERIRRDKEHKRGKV</sequence>
<dbReference type="EMBL" id="ML994071">
    <property type="protein sequence ID" value="KAF2199529.1"/>
    <property type="molecule type" value="Genomic_DNA"/>
</dbReference>
<proteinExistence type="predicted"/>
<gene>
    <name evidence="3" type="ORF">GQ43DRAFT_376069</name>
</gene>
<accession>A0A9P4JJP9</accession>
<comment type="caution">
    <text evidence="3">The sequence shown here is derived from an EMBL/GenBank/DDBJ whole genome shotgun (WGS) entry which is preliminary data.</text>
</comment>
<dbReference type="Proteomes" id="UP000799536">
    <property type="component" value="Unassembled WGS sequence"/>
</dbReference>
<feature type="region of interest" description="Disordered" evidence="2">
    <location>
        <begin position="1"/>
        <end position="27"/>
    </location>
</feature>
<dbReference type="AlphaFoldDB" id="A0A9P4JJP9"/>
<dbReference type="OrthoDB" id="3926908at2759"/>
<reference evidence="3" key="1">
    <citation type="journal article" date="2020" name="Stud. Mycol.">
        <title>101 Dothideomycetes genomes: a test case for predicting lifestyles and emergence of pathogens.</title>
        <authorList>
            <person name="Haridas S."/>
            <person name="Albert R."/>
            <person name="Binder M."/>
            <person name="Bloem J."/>
            <person name="Labutti K."/>
            <person name="Salamov A."/>
            <person name="Andreopoulos B."/>
            <person name="Baker S."/>
            <person name="Barry K."/>
            <person name="Bills G."/>
            <person name="Bluhm B."/>
            <person name="Cannon C."/>
            <person name="Castanera R."/>
            <person name="Culley D."/>
            <person name="Daum C."/>
            <person name="Ezra D."/>
            <person name="Gonzalez J."/>
            <person name="Henrissat B."/>
            <person name="Kuo A."/>
            <person name="Liang C."/>
            <person name="Lipzen A."/>
            <person name="Lutzoni F."/>
            <person name="Magnuson J."/>
            <person name="Mondo S."/>
            <person name="Nolan M."/>
            <person name="Ohm R."/>
            <person name="Pangilinan J."/>
            <person name="Park H.-J."/>
            <person name="Ramirez L."/>
            <person name="Alfaro M."/>
            <person name="Sun H."/>
            <person name="Tritt A."/>
            <person name="Yoshinaga Y."/>
            <person name="Zwiers L.-H."/>
            <person name="Turgeon B."/>
            <person name="Goodwin S."/>
            <person name="Spatafora J."/>
            <person name="Crous P."/>
            <person name="Grigoriev I."/>
        </authorList>
    </citation>
    <scope>NUCLEOTIDE SEQUENCE</scope>
    <source>
        <strain evidence="3">ATCC 74209</strain>
    </source>
</reference>
<keyword evidence="1" id="KW-0175">Coiled coil</keyword>
<feature type="non-terminal residue" evidence="3">
    <location>
        <position position="1"/>
    </location>
</feature>
<name>A0A9P4JJP9_9PLEO</name>
<evidence type="ECO:0000313" key="3">
    <source>
        <dbReference type="EMBL" id="KAF2199529.1"/>
    </source>
</evidence>
<evidence type="ECO:0000313" key="4">
    <source>
        <dbReference type="Proteomes" id="UP000799536"/>
    </source>
</evidence>
<protein>
    <submittedName>
        <fullName evidence="3">Uncharacterized protein</fullName>
    </submittedName>
</protein>